<sequence length="66" mass="7421">MGTIQTMQTLHKAMTSLRAETCLILSSYLAISKKSLFLHTLVGFMGRRKTASALVQLQVRHHIYGM</sequence>
<evidence type="ECO:0000313" key="2">
    <source>
        <dbReference type="Proteomes" id="UP000075473"/>
    </source>
</evidence>
<dbReference type="PATRIC" id="fig|178900.5.peg.2542"/>
<protein>
    <submittedName>
        <fullName evidence="1">Uncharacterized protein</fullName>
    </submittedName>
</protein>
<reference evidence="1 2" key="1">
    <citation type="submission" date="2015-06" db="EMBL/GenBank/DDBJ databases">
        <title>Improved classification and identification of acetic acid bacteria using matrix-assisted laser desorption/ionization time-of-flight mass spectrometry; Gluconobacter nephelii and Gluconobacter uchimurae are later heterotypic synonyms of Gluconobacter japonicus and Gluconobacter oxydans, respectively.</title>
        <authorList>
            <person name="Li L."/>
            <person name="Cleenwerck I."/>
            <person name="De Vuyst L."/>
            <person name="Vandamme P."/>
        </authorList>
    </citation>
    <scope>NUCLEOTIDE SEQUENCE [LARGE SCALE GENOMIC DNA]</scope>
    <source>
        <strain evidence="1 2">LMG 1625</strain>
    </source>
</reference>
<organism evidence="1 2">
    <name type="scientific">Acetobacter cerevisiae</name>
    <dbReference type="NCBI Taxonomy" id="178900"/>
    <lineage>
        <taxon>Bacteria</taxon>
        <taxon>Pseudomonadati</taxon>
        <taxon>Pseudomonadota</taxon>
        <taxon>Alphaproteobacteria</taxon>
        <taxon>Acetobacterales</taxon>
        <taxon>Acetobacteraceae</taxon>
        <taxon>Acetobacter</taxon>
    </lineage>
</organism>
<comment type="caution">
    <text evidence="1">The sequence shown here is derived from an EMBL/GenBank/DDBJ whole genome shotgun (WGS) entry which is preliminary data.</text>
</comment>
<evidence type="ECO:0000313" key="1">
    <source>
        <dbReference type="EMBL" id="KXV02505.1"/>
    </source>
</evidence>
<accession>A0A149QYX9</accession>
<name>A0A149QYX9_9PROT</name>
<dbReference type="AlphaFoldDB" id="A0A149QYX9"/>
<dbReference type="Proteomes" id="UP000075473">
    <property type="component" value="Unassembled WGS sequence"/>
</dbReference>
<proteinExistence type="predicted"/>
<gene>
    <name evidence="1" type="ORF">AD928_00820</name>
</gene>
<dbReference type="EMBL" id="LHZA01000072">
    <property type="protein sequence ID" value="KXV02505.1"/>
    <property type="molecule type" value="Genomic_DNA"/>
</dbReference>